<evidence type="ECO:0000313" key="1">
    <source>
        <dbReference type="EMBL" id="MBB4013410.1"/>
    </source>
</evidence>
<organism evidence="1 2">
    <name type="scientific">Niveibacterium umoris</name>
    <dbReference type="NCBI Taxonomy" id="1193620"/>
    <lineage>
        <taxon>Bacteria</taxon>
        <taxon>Pseudomonadati</taxon>
        <taxon>Pseudomonadota</taxon>
        <taxon>Betaproteobacteria</taxon>
        <taxon>Rhodocyclales</taxon>
        <taxon>Rhodocyclaceae</taxon>
        <taxon>Niveibacterium</taxon>
    </lineage>
</organism>
<dbReference type="Proteomes" id="UP000561045">
    <property type="component" value="Unassembled WGS sequence"/>
</dbReference>
<protein>
    <submittedName>
        <fullName evidence="1">Putative nucleotidyltransferase</fullName>
    </submittedName>
</protein>
<dbReference type="InterPro" id="IPR043519">
    <property type="entry name" value="NT_sf"/>
</dbReference>
<dbReference type="EMBL" id="JACIET010000002">
    <property type="protein sequence ID" value="MBB4013410.1"/>
    <property type="molecule type" value="Genomic_DNA"/>
</dbReference>
<keyword evidence="1" id="KW-0808">Transferase</keyword>
<dbReference type="CDD" id="cd05403">
    <property type="entry name" value="NT_KNTase_like"/>
    <property type="match status" value="1"/>
</dbReference>
<dbReference type="RefSeq" id="WP_183635286.1">
    <property type="nucleotide sequence ID" value="NZ_BAABLE010000005.1"/>
</dbReference>
<proteinExistence type="predicted"/>
<evidence type="ECO:0000313" key="2">
    <source>
        <dbReference type="Proteomes" id="UP000561045"/>
    </source>
</evidence>
<name>A0A840BKB3_9RHOO</name>
<dbReference type="Gene3D" id="3.30.460.10">
    <property type="entry name" value="Beta Polymerase, domain 2"/>
    <property type="match status" value="1"/>
</dbReference>
<dbReference type="GO" id="GO:0016740">
    <property type="term" value="F:transferase activity"/>
    <property type="evidence" value="ECO:0007669"/>
    <property type="project" value="UniProtKB-KW"/>
</dbReference>
<gene>
    <name evidence="1" type="ORF">GGR36_002756</name>
</gene>
<reference evidence="1 2" key="1">
    <citation type="submission" date="2020-08" db="EMBL/GenBank/DDBJ databases">
        <title>Genomic Encyclopedia of Type Strains, Phase IV (KMG-IV): sequencing the most valuable type-strain genomes for metagenomic binning, comparative biology and taxonomic classification.</title>
        <authorList>
            <person name="Goeker M."/>
        </authorList>
    </citation>
    <scope>NUCLEOTIDE SEQUENCE [LARGE SCALE GENOMIC DNA]</scope>
    <source>
        <strain evidence="1 2">DSM 106739</strain>
    </source>
</reference>
<dbReference type="SUPFAM" id="SSF81301">
    <property type="entry name" value="Nucleotidyltransferase"/>
    <property type="match status" value="1"/>
</dbReference>
<keyword evidence="2" id="KW-1185">Reference proteome</keyword>
<sequence length="263" mass="29825">MIRFAHHQHTVNNVLQHFAGHQSVEAVLLAGSIAHGYARAESDVDVLILVTAEEFARRQAECALTLYDPALATYAGGYVDGKFIHRGFIEQVARSGSDAARYAFKDARVLWSRIDDLEQLVADASRYPVADKAERLARFFAQLEAWHWYAQEALRVDNAYLLTVACAKLALFGARLVLAENEWLFPFHKWLLRELAAVPEQPAGLVEALDDLMRRPDAQRIECFYTLVRGFRPWPEGPAPWPMRFMRDSELNWMGGTPPVDDL</sequence>
<comment type="caution">
    <text evidence="1">The sequence shown here is derived from an EMBL/GenBank/DDBJ whole genome shotgun (WGS) entry which is preliminary data.</text>
</comment>
<dbReference type="AlphaFoldDB" id="A0A840BKB3"/>
<accession>A0A840BKB3</accession>